<name>A0A368QRU0_SETIT</name>
<protein>
    <submittedName>
        <fullName evidence="2">Uncharacterized protein</fullName>
    </submittedName>
</protein>
<sequence>MIKLICAILCDAGIKTKLEEEVPTGYGISIMNLVMCNYIQMNVVLNTVLVVLVICDYGSCRVRVHMRGAIFIWCTYLIIADLTNLRCLYWCPGIRNW</sequence>
<keyword evidence="1" id="KW-0472">Membrane</keyword>
<proteinExistence type="predicted"/>
<gene>
    <name evidence="2" type="ORF">SETIT_4G076200v2</name>
</gene>
<feature type="transmembrane region" description="Helical" evidence="1">
    <location>
        <begin position="70"/>
        <end position="91"/>
    </location>
</feature>
<keyword evidence="1" id="KW-0812">Transmembrane</keyword>
<dbReference type="AlphaFoldDB" id="A0A368QRU0"/>
<organism evidence="2">
    <name type="scientific">Setaria italica</name>
    <name type="common">Foxtail millet</name>
    <name type="synonym">Panicum italicum</name>
    <dbReference type="NCBI Taxonomy" id="4555"/>
    <lineage>
        <taxon>Eukaryota</taxon>
        <taxon>Viridiplantae</taxon>
        <taxon>Streptophyta</taxon>
        <taxon>Embryophyta</taxon>
        <taxon>Tracheophyta</taxon>
        <taxon>Spermatophyta</taxon>
        <taxon>Magnoliopsida</taxon>
        <taxon>Liliopsida</taxon>
        <taxon>Poales</taxon>
        <taxon>Poaceae</taxon>
        <taxon>PACMAD clade</taxon>
        <taxon>Panicoideae</taxon>
        <taxon>Panicodae</taxon>
        <taxon>Paniceae</taxon>
        <taxon>Cenchrinae</taxon>
        <taxon>Setaria</taxon>
    </lineage>
</organism>
<reference evidence="2" key="2">
    <citation type="submission" date="2015-07" db="EMBL/GenBank/DDBJ databases">
        <authorList>
            <person name="Noorani M."/>
        </authorList>
    </citation>
    <scope>NUCLEOTIDE SEQUENCE</scope>
    <source>
        <strain evidence="2">Yugu1</strain>
    </source>
</reference>
<reference evidence="2" key="1">
    <citation type="journal article" date="2012" name="Nat. Biotechnol.">
        <title>Reference genome sequence of the model plant Setaria.</title>
        <authorList>
            <person name="Bennetzen J.L."/>
            <person name="Schmutz J."/>
            <person name="Wang H."/>
            <person name="Percifield R."/>
            <person name="Hawkins J."/>
            <person name="Pontaroli A.C."/>
            <person name="Estep M."/>
            <person name="Feng L."/>
            <person name="Vaughn J.N."/>
            <person name="Grimwood J."/>
            <person name="Jenkins J."/>
            <person name="Barry K."/>
            <person name="Lindquist E."/>
            <person name="Hellsten U."/>
            <person name="Deshpande S."/>
            <person name="Wang X."/>
            <person name="Wu X."/>
            <person name="Mitros T."/>
            <person name="Triplett J."/>
            <person name="Yang X."/>
            <person name="Ye C.Y."/>
            <person name="Mauro-Herrera M."/>
            <person name="Wang L."/>
            <person name="Li P."/>
            <person name="Sharma M."/>
            <person name="Sharma R."/>
            <person name="Ronald P.C."/>
            <person name="Panaud O."/>
            <person name="Kellogg E.A."/>
            <person name="Brutnell T.P."/>
            <person name="Doust A.N."/>
            <person name="Tuskan G.A."/>
            <person name="Rokhsar D."/>
            <person name="Devos K.M."/>
        </authorList>
    </citation>
    <scope>NUCLEOTIDE SEQUENCE [LARGE SCALE GENOMIC DNA]</scope>
    <source>
        <strain evidence="2">Yugu1</strain>
    </source>
</reference>
<dbReference type="EMBL" id="CM003531">
    <property type="protein sequence ID" value="RCV20681.1"/>
    <property type="molecule type" value="Genomic_DNA"/>
</dbReference>
<evidence type="ECO:0000256" key="1">
    <source>
        <dbReference type="SAM" id="Phobius"/>
    </source>
</evidence>
<evidence type="ECO:0000313" key="2">
    <source>
        <dbReference type="EMBL" id="RCV20681.1"/>
    </source>
</evidence>
<accession>A0A368QRU0</accession>
<keyword evidence="1" id="KW-1133">Transmembrane helix</keyword>
<feature type="transmembrane region" description="Helical" evidence="1">
    <location>
        <begin position="38"/>
        <end position="58"/>
    </location>
</feature>